<dbReference type="PANTHER" id="PTHR31605">
    <property type="entry name" value="GLYCEROL-3-PHOSPHATE O-ACYLTRANSFERASE 1"/>
    <property type="match status" value="1"/>
</dbReference>
<dbReference type="GO" id="GO:0004366">
    <property type="term" value="F:glycerol-3-phosphate O-acyltransferase activity"/>
    <property type="evidence" value="ECO:0007669"/>
    <property type="project" value="TreeGrafter"/>
</dbReference>
<proteinExistence type="predicted"/>
<dbReference type="InterPro" id="IPR002123">
    <property type="entry name" value="Plipid/glycerol_acylTrfase"/>
</dbReference>
<dbReference type="Pfam" id="PF01553">
    <property type="entry name" value="Acyltransferase"/>
    <property type="match status" value="1"/>
</dbReference>
<keyword evidence="1" id="KW-0472">Membrane</keyword>
<feature type="domain" description="Phospholipid/glycerol acyltransferase" evidence="2">
    <location>
        <begin position="54"/>
        <end position="175"/>
    </location>
</feature>
<feature type="transmembrane region" description="Helical" evidence="1">
    <location>
        <begin position="293"/>
        <end position="315"/>
    </location>
</feature>
<feature type="transmembrane region" description="Helical" evidence="1">
    <location>
        <begin position="367"/>
        <end position="384"/>
    </location>
</feature>
<keyword evidence="3" id="KW-0808">Transferase</keyword>
<dbReference type="PANTHER" id="PTHR31605:SF0">
    <property type="entry name" value="GLYCEROL-3-PHOSPHATE O-ACYLTRANSFERASE 1"/>
    <property type="match status" value="1"/>
</dbReference>
<dbReference type="STRING" id="320771.Cflav_PD4890"/>
<dbReference type="AlphaFoldDB" id="B9XCQ9"/>
<dbReference type="Proteomes" id="UP000003688">
    <property type="component" value="Unassembled WGS sequence"/>
</dbReference>
<gene>
    <name evidence="3" type="ORF">Cflav_PD4890</name>
</gene>
<dbReference type="SUPFAM" id="SSF69593">
    <property type="entry name" value="Glycerol-3-phosphate (1)-acyltransferase"/>
    <property type="match status" value="1"/>
</dbReference>
<comment type="caution">
    <text evidence="3">The sequence shown here is derived from an EMBL/GenBank/DDBJ whole genome shotgun (WGS) entry which is preliminary data.</text>
</comment>
<evidence type="ECO:0000313" key="3">
    <source>
        <dbReference type="EMBL" id="EEF62255.1"/>
    </source>
</evidence>
<evidence type="ECO:0000256" key="1">
    <source>
        <dbReference type="SAM" id="Phobius"/>
    </source>
</evidence>
<keyword evidence="4" id="KW-1185">Reference proteome</keyword>
<keyword evidence="3" id="KW-0012">Acyltransferase</keyword>
<feature type="transmembrane region" description="Helical" evidence="1">
    <location>
        <begin position="336"/>
        <end position="361"/>
    </location>
</feature>
<dbReference type="GO" id="GO:0016287">
    <property type="term" value="F:glycerone-phosphate O-acyltransferase activity"/>
    <property type="evidence" value="ECO:0007669"/>
    <property type="project" value="TreeGrafter"/>
</dbReference>
<name>B9XCQ9_PEDPL</name>
<sequence length="420" mass="46948" precursor="true">MELSSVAGSAARQNEGTKSLSAIWYALLNRWVVRLYFSRIKVIHPERLPQTGPVLYLGLHRNGAVDGFVYRRVLRRPTFLISTQLRKNWFARLFFHGIAVNRLKDEGNRSLNETALKQCLSHLQAGGELFIFPEGTSSLGPSHLPFKSGAIWLLLDYLRAGGPALQVIPLGIHYECPWGFRSRVEVVVGEPISTELPADHSQFEQLRGMKRRVQTALETVGINVCSAEHQEIIQRLAYAASLGTSRSYFKTLKSLEKSKTEAEFTAWNKLKPELTARKLLLHQGVPLFPSGSVALYVLGLLLASPIVSAAILLNLPPFLAGWFAGQRLADDRNVITLWRILVGFPIFVLWIGIVSLVAILFGQPLLLLGYVAFTWAGLKLYPLTKKLTVALHNQMRYPELRAPMLARHKSLLSSLPNEAE</sequence>
<keyword evidence="1" id="KW-0812">Transmembrane</keyword>
<keyword evidence="1" id="KW-1133">Transmembrane helix</keyword>
<dbReference type="InterPro" id="IPR052744">
    <property type="entry name" value="GPAT/DAPAT"/>
</dbReference>
<dbReference type="OrthoDB" id="9803035at2"/>
<dbReference type="GO" id="GO:0008654">
    <property type="term" value="P:phospholipid biosynthetic process"/>
    <property type="evidence" value="ECO:0007669"/>
    <property type="project" value="TreeGrafter"/>
</dbReference>
<evidence type="ECO:0000313" key="4">
    <source>
        <dbReference type="Proteomes" id="UP000003688"/>
    </source>
</evidence>
<dbReference type="RefSeq" id="WP_007413607.1">
    <property type="nucleotide sequence ID" value="NZ_ABOX02000005.1"/>
</dbReference>
<dbReference type="EMBL" id="ABOX02000005">
    <property type="protein sequence ID" value="EEF62255.1"/>
    <property type="molecule type" value="Genomic_DNA"/>
</dbReference>
<reference evidence="3 4" key="1">
    <citation type="journal article" date="2011" name="J. Bacteriol.">
        <title>Genome sequence of 'Pedosphaera parvula' Ellin514, an aerobic Verrucomicrobial isolate from pasture soil.</title>
        <authorList>
            <person name="Kant R."/>
            <person name="van Passel M.W."/>
            <person name="Sangwan P."/>
            <person name="Palva A."/>
            <person name="Lucas S."/>
            <person name="Copeland A."/>
            <person name="Lapidus A."/>
            <person name="Glavina Del Rio T."/>
            <person name="Dalin E."/>
            <person name="Tice H."/>
            <person name="Bruce D."/>
            <person name="Goodwin L."/>
            <person name="Pitluck S."/>
            <person name="Chertkov O."/>
            <person name="Larimer F.W."/>
            <person name="Land M.L."/>
            <person name="Hauser L."/>
            <person name="Brettin T.S."/>
            <person name="Detter J.C."/>
            <person name="Han S."/>
            <person name="de Vos W.M."/>
            <person name="Janssen P.H."/>
            <person name="Smidt H."/>
        </authorList>
    </citation>
    <scope>NUCLEOTIDE SEQUENCE [LARGE SCALE GENOMIC DNA]</scope>
    <source>
        <strain evidence="3 4">Ellin514</strain>
    </source>
</reference>
<evidence type="ECO:0000259" key="2">
    <source>
        <dbReference type="SMART" id="SM00563"/>
    </source>
</evidence>
<protein>
    <submittedName>
        <fullName evidence="3">Phospholipid/glycerol acyltransferase</fullName>
    </submittedName>
</protein>
<organism evidence="3 4">
    <name type="scientific">Pedosphaera parvula (strain Ellin514)</name>
    <dbReference type="NCBI Taxonomy" id="320771"/>
    <lineage>
        <taxon>Bacteria</taxon>
        <taxon>Pseudomonadati</taxon>
        <taxon>Verrucomicrobiota</taxon>
        <taxon>Pedosphaerae</taxon>
        <taxon>Pedosphaerales</taxon>
        <taxon>Pedosphaeraceae</taxon>
        <taxon>Pedosphaera</taxon>
    </lineage>
</organism>
<accession>B9XCQ9</accession>
<dbReference type="SMART" id="SM00563">
    <property type="entry name" value="PlsC"/>
    <property type="match status" value="1"/>
</dbReference>